<dbReference type="Proteomes" id="UP000504635">
    <property type="component" value="Unplaced"/>
</dbReference>
<gene>
    <name evidence="5" type="primary">LOC115882369</name>
</gene>
<dbReference type="CDD" id="cd05380">
    <property type="entry name" value="CAP_euk"/>
    <property type="match status" value="1"/>
</dbReference>
<feature type="domain" description="SCP" evidence="3">
    <location>
        <begin position="97"/>
        <end position="260"/>
    </location>
</feature>
<keyword evidence="4" id="KW-1185">Reference proteome</keyword>
<accession>A0A6J2XXU8</accession>
<dbReference type="InterPro" id="IPR035940">
    <property type="entry name" value="CAP_sf"/>
</dbReference>
<dbReference type="FunCoup" id="A0A6J2XXU8">
    <property type="interactions" value="33"/>
</dbReference>
<dbReference type="PRINTS" id="PR00837">
    <property type="entry name" value="V5TPXLIKE"/>
</dbReference>
<keyword evidence="2" id="KW-0964">Secreted</keyword>
<dbReference type="InParanoid" id="A0A6J2XXU8"/>
<dbReference type="InterPro" id="IPR002413">
    <property type="entry name" value="V5_allergen-like"/>
</dbReference>
<dbReference type="PANTHER" id="PTHR10334">
    <property type="entry name" value="CYSTEINE-RICH SECRETORY PROTEIN-RELATED"/>
    <property type="match status" value="1"/>
</dbReference>
<dbReference type="GO" id="GO:0005576">
    <property type="term" value="C:extracellular region"/>
    <property type="evidence" value="ECO:0007669"/>
    <property type="project" value="UniProtKB-SubCell"/>
</dbReference>
<dbReference type="SMART" id="SM00198">
    <property type="entry name" value="SCP"/>
    <property type="match status" value="1"/>
</dbReference>
<dbReference type="KEGG" id="soy:115882369"/>
<dbReference type="GeneID" id="115882369"/>
<dbReference type="PRINTS" id="PR00838">
    <property type="entry name" value="V5ALLERGEN"/>
</dbReference>
<dbReference type="SUPFAM" id="SSF55797">
    <property type="entry name" value="PR-1-like"/>
    <property type="match status" value="1"/>
</dbReference>
<evidence type="ECO:0000256" key="2">
    <source>
        <dbReference type="ARBA" id="ARBA00022525"/>
    </source>
</evidence>
<dbReference type="AlphaFoldDB" id="A0A6J2XXU8"/>
<evidence type="ECO:0000256" key="1">
    <source>
        <dbReference type="ARBA" id="ARBA00004613"/>
    </source>
</evidence>
<dbReference type="InterPro" id="IPR001283">
    <property type="entry name" value="CRISP-related"/>
</dbReference>
<reference evidence="5" key="1">
    <citation type="submission" date="2025-08" db="UniProtKB">
        <authorList>
            <consortium name="RefSeq"/>
        </authorList>
    </citation>
    <scope>IDENTIFICATION</scope>
    <source>
        <tissue evidence="5">Gonads</tissue>
    </source>
</reference>
<dbReference type="InterPro" id="IPR014044">
    <property type="entry name" value="CAP_dom"/>
</dbReference>
<dbReference type="RefSeq" id="XP_030756277.1">
    <property type="nucleotide sequence ID" value="XM_030900417.1"/>
</dbReference>
<organism evidence="4 5">
    <name type="scientific">Sitophilus oryzae</name>
    <name type="common">Rice weevil</name>
    <name type="synonym">Curculio oryzae</name>
    <dbReference type="NCBI Taxonomy" id="7048"/>
    <lineage>
        <taxon>Eukaryota</taxon>
        <taxon>Metazoa</taxon>
        <taxon>Ecdysozoa</taxon>
        <taxon>Arthropoda</taxon>
        <taxon>Hexapoda</taxon>
        <taxon>Insecta</taxon>
        <taxon>Pterygota</taxon>
        <taxon>Neoptera</taxon>
        <taxon>Endopterygota</taxon>
        <taxon>Coleoptera</taxon>
        <taxon>Polyphaga</taxon>
        <taxon>Cucujiformia</taxon>
        <taxon>Curculionidae</taxon>
        <taxon>Dryophthorinae</taxon>
        <taxon>Sitophilus</taxon>
    </lineage>
</organism>
<proteinExistence type="predicted"/>
<dbReference type="PROSITE" id="PS01010">
    <property type="entry name" value="CRISP_2"/>
    <property type="match status" value="1"/>
</dbReference>
<protein>
    <submittedName>
        <fullName evidence="5">Venom allergen 3-like</fullName>
    </submittedName>
</protein>
<name>A0A6J2XXU8_SITOR</name>
<dbReference type="OrthoDB" id="43654at2759"/>
<evidence type="ECO:0000313" key="4">
    <source>
        <dbReference type="Proteomes" id="UP000504635"/>
    </source>
</evidence>
<evidence type="ECO:0000259" key="3">
    <source>
        <dbReference type="SMART" id="SM00198"/>
    </source>
</evidence>
<comment type="subcellular location">
    <subcellularLocation>
        <location evidence="1">Secreted</location>
    </subcellularLocation>
</comment>
<dbReference type="InterPro" id="IPR018244">
    <property type="entry name" value="Allrgn_V5/Tpx1_CS"/>
</dbReference>
<dbReference type="Gene3D" id="3.40.33.10">
    <property type="entry name" value="CAP"/>
    <property type="match status" value="1"/>
</dbReference>
<sequence length="336" mass="38788">MSQNIQLQTFLFSIVVNILLTNCYNLEKLLTKDDVRLWYQNQTNLDNIKNPYCAICCPDIRRLEKGRKCGIHTMCVYEPKPTGPACKGLIIMDFSDEEINAIVDAHNTLRNRVAMGWETQGDPGPQQAASNMRLITWDQELSHVVLRWATQCIYYHDRCRDLSRFPVGQNIAESNYASRSDLKHIENWYSKVEFYRNTDINSYKIYEKEYSSLSQYTQLVWADTYLVGCARVSFQKIEKSKTVYKEHFFCNYGPSGNIAGQPVYKPGEPCSACLEGTGCTDPEYPGLCGNEIVNETYYELLRRKSKLKLETNSGKVYKGVWVNVMFVCIKIKFISY</sequence>
<evidence type="ECO:0000313" key="5">
    <source>
        <dbReference type="RefSeq" id="XP_030756277.1"/>
    </source>
</evidence>
<dbReference type="Pfam" id="PF00188">
    <property type="entry name" value="CAP"/>
    <property type="match status" value="1"/>
</dbReference>